<evidence type="ECO:0000256" key="1">
    <source>
        <dbReference type="SAM" id="Coils"/>
    </source>
</evidence>
<feature type="compositionally biased region" description="Polar residues" evidence="2">
    <location>
        <begin position="253"/>
        <end position="267"/>
    </location>
</feature>
<dbReference type="KEGG" id="gai:IMCC3135_02075"/>
<dbReference type="EMBL" id="CP018632">
    <property type="protein sequence ID" value="ASJ70529.1"/>
    <property type="molecule type" value="Genomic_DNA"/>
</dbReference>
<proteinExistence type="predicted"/>
<organism evidence="3 4">
    <name type="scientific">Granulosicoccus antarcticus IMCC3135</name>
    <dbReference type="NCBI Taxonomy" id="1192854"/>
    <lineage>
        <taxon>Bacteria</taxon>
        <taxon>Pseudomonadati</taxon>
        <taxon>Pseudomonadota</taxon>
        <taxon>Gammaproteobacteria</taxon>
        <taxon>Chromatiales</taxon>
        <taxon>Granulosicoccaceae</taxon>
        <taxon>Granulosicoccus</taxon>
    </lineage>
</organism>
<keyword evidence="1" id="KW-0175">Coiled coil</keyword>
<dbReference type="Proteomes" id="UP000250079">
    <property type="component" value="Chromosome"/>
</dbReference>
<feature type="coiled-coil region" evidence="1">
    <location>
        <begin position="137"/>
        <end position="164"/>
    </location>
</feature>
<name>A0A2Z2NHB3_9GAMM</name>
<gene>
    <name evidence="3" type="ORF">IMCC3135_02075</name>
</gene>
<evidence type="ECO:0000313" key="3">
    <source>
        <dbReference type="EMBL" id="ASJ70529.1"/>
    </source>
</evidence>
<feature type="compositionally biased region" description="Basic and acidic residues" evidence="2">
    <location>
        <begin position="273"/>
        <end position="283"/>
    </location>
</feature>
<feature type="compositionally biased region" description="Basic and acidic residues" evidence="2">
    <location>
        <begin position="222"/>
        <end position="236"/>
    </location>
</feature>
<keyword evidence="4" id="KW-1185">Reference proteome</keyword>
<evidence type="ECO:0000256" key="2">
    <source>
        <dbReference type="SAM" id="MobiDB-lite"/>
    </source>
</evidence>
<reference evidence="3 4" key="1">
    <citation type="submission" date="2016-12" db="EMBL/GenBank/DDBJ databases">
        <authorList>
            <person name="Song W.-J."/>
            <person name="Kurnit D.M."/>
        </authorList>
    </citation>
    <scope>NUCLEOTIDE SEQUENCE [LARGE SCALE GENOMIC DNA]</scope>
    <source>
        <strain evidence="3 4">IMCC3135</strain>
    </source>
</reference>
<feature type="region of interest" description="Disordered" evidence="2">
    <location>
        <begin position="212"/>
        <end position="283"/>
    </location>
</feature>
<evidence type="ECO:0000313" key="4">
    <source>
        <dbReference type="Proteomes" id="UP000250079"/>
    </source>
</evidence>
<dbReference type="RefSeq" id="WP_088916066.1">
    <property type="nucleotide sequence ID" value="NZ_CP018632.1"/>
</dbReference>
<accession>A0A2Z2NHB3</accession>
<dbReference type="AlphaFoldDB" id="A0A2Z2NHB3"/>
<sequence length="283" mass="31341">MVQSEKLNYVYRLSAARLAILRLRIKRFWNQLFAKNRQVPAKAAGKVSRDGRQLSGIVIVGGLLGSAMLGYSLGQPAGKDTIVHTPSTNPDTQLIERKQVPVLNVAMAPVRQALKPVLEPEPELVDQKVELARKAEVTDLLQTVDKLEARIQSLEQETSGLEVELLNQQLAFTKEEARWKEAAIERRVIYNITNIPVGSSVIEQVQGASELAPDAGASGYQDPRDADPYDRYREGDGSQEQWNGDDYLADVLEQQSESDGQPQSDTGSFDGPAPDRYEDLINQ</sequence>
<protein>
    <submittedName>
        <fullName evidence="3">Uncharacterized protein</fullName>
    </submittedName>
</protein>